<name>A0A931GY04_9BACT</name>
<keyword evidence="2" id="KW-1185">Reference proteome</keyword>
<dbReference type="EMBL" id="JADWYR010000002">
    <property type="protein sequence ID" value="MBG9377039.1"/>
    <property type="molecule type" value="Genomic_DNA"/>
</dbReference>
<gene>
    <name evidence="1" type="ORF">I5907_12410</name>
</gene>
<protein>
    <submittedName>
        <fullName evidence="1">Uncharacterized protein</fullName>
    </submittedName>
</protein>
<organism evidence="1 2">
    <name type="scientific">Panacibacter microcysteis</name>
    <dbReference type="NCBI Taxonomy" id="2793269"/>
    <lineage>
        <taxon>Bacteria</taxon>
        <taxon>Pseudomonadati</taxon>
        <taxon>Bacteroidota</taxon>
        <taxon>Chitinophagia</taxon>
        <taxon>Chitinophagales</taxon>
        <taxon>Chitinophagaceae</taxon>
        <taxon>Panacibacter</taxon>
    </lineage>
</organism>
<reference evidence="1" key="1">
    <citation type="submission" date="2020-11" db="EMBL/GenBank/DDBJ databases">
        <title>Bacterial whole genome sequence for Panacibacter sp. DH6.</title>
        <authorList>
            <person name="Le V."/>
            <person name="Ko S."/>
            <person name="Ahn C.-Y."/>
            <person name="Oh H.-M."/>
        </authorList>
    </citation>
    <scope>NUCLEOTIDE SEQUENCE</scope>
    <source>
        <strain evidence="1">DH6</strain>
    </source>
</reference>
<sequence length="96" mass="10545">MNASYQHPITVNLAVCNTKINSNVSIISSTHHCTLLSIESSFVFAQMPHLKGFEGTVVKNAATIMLGSNRKFRHEFKAVLISAIRMMGIQTDPALN</sequence>
<evidence type="ECO:0000313" key="2">
    <source>
        <dbReference type="Proteomes" id="UP000628448"/>
    </source>
</evidence>
<comment type="caution">
    <text evidence="1">The sequence shown here is derived from an EMBL/GenBank/DDBJ whole genome shotgun (WGS) entry which is preliminary data.</text>
</comment>
<dbReference type="Proteomes" id="UP000628448">
    <property type="component" value="Unassembled WGS sequence"/>
</dbReference>
<evidence type="ECO:0000313" key="1">
    <source>
        <dbReference type="EMBL" id="MBG9377039.1"/>
    </source>
</evidence>
<dbReference type="AlphaFoldDB" id="A0A931GY04"/>
<proteinExistence type="predicted"/>
<accession>A0A931GY04</accession>
<dbReference type="RefSeq" id="WP_196991141.1">
    <property type="nucleotide sequence ID" value="NZ_JADWYR010000002.1"/>
</dbReference>